<sequence length="206" mass="22490">MDETSITALSLDDMVEHPSMSETVQLDPEGDATLLINGNGPGDTKRYLVSSKVLSLASPVFSKLFGPNFREGQEIRRGDCTCISLEEDDPKAMGLILSVLHYKCAQVPLAMEPKELATLAMHADKYDCNEALRPWAALWCNGSENVTAPEDLGFMVLAAYMFRAPSFPQVTAKVVKRLPPGFASVWEEHEALAILPKTITGLATYA</sequence>
<name>A0A2H2ZK74_TRIPA</name>
<evidence type="ECO:0000313" key="2">
    <source>
        <dbReference type="EMBL" id="OTA07737.1"/>
    </source>
</evidence>
<dbReference type="EMBL" id="LFMI01000794">
    <property type="protein sequence ID" value="OTA07737.1"/>
    <property type="molecule type" value="Genomic_DNA"/>
</dbReference>
<dbReference type="Pfam" id="PF00651">
    <property type="entry name" value="BTB"/>
    <property type="match status" value="1"/>
</dbReference>
<gene>
    <name evidence="2" type="ORF">A9Z42_0086490</name>
</gene>
<dbReference type="PROSITE" id="PS50097">
    <property type="entry name" value="BTB"/>
    <property type="match status" value="1"/>
</dbReference>
<reference evidence="2 3" key="1">
    <citation type="journal article" date="2015" name="Genome Announc.">
        <title>Genome sequence and annotation of Trichoderma parareesei, the ancestor of the cellulase producer Trichoderma reesei.</title>
        <authorList>
            <person name="Yang D."/>
            <person name="Pomraning K."/>
            <person name="Kopchinskiy A."/>
            <person name="Karimi Aghcheh R."/>
            <person name="Atanasova L."/>
            <person name="Chenthamara K."/>
            <person name="Baker S.E."/>
            <person name="Zhang R."/>
            <person name="Shen Q."/>
            <person name="Freitag M."/>
            <person name="Kubicek C.P."/>
            <person name="Druzhinina I.S."/>
        </authorList>
    </citation>
    <scope>NUCLEOTIDE SEQUENCE [LARGE SCALE GENOMIC DNA]</scope>
    <source>
        <strain evidence="2 3">CBS 125925</strain>
    </source>
</reference>
<accession>A0A2H2ZK74</accession>
<feature type="domain" description="BTB" evidence="1">
    <location>
        <begin position="30"/>
        <end position="109"/>
    </location>
</feature>
<dbReference type="Proteomes" id="UP000219286">
    <property type="component" value="Unassembled WGS sequence"/>
</dbReference>
<proteinExistence type="predicted"/>
<keyword evidence="3" id="KW-1185">Reference proteome</keyword>
<organism evidence="2 3">
    <name type="scientific">Trichoderma parareesei</name>
    <name type="common">Filamentous fungus</name>
    <dbReference type="NCBI Taxonomy" id="858221"/>
    <lineage>
        <taxon>Eukaryota</taxon>
        <taxon>Fungi</taxon>
        <taxon>Dikarya</taxon>
        <taxon>Ascomycota</taxon>
        <taxon>Pezizomycotina</taxon>
        <taxon>Sordariomycetes</taxon>
        <taxon>Hypocreomycetidae</taxon>
        <taxon>Hypocreales</taxon>
        <taxon>Hypocreaceae</taxon>
        <taxon>Trichoderma</taxon>
    </lineage>
</organism>
<dbReference type="SUPFAM" id="SSF54695">
    <property type="entry name" value="POZ domain"/>
    <property type="match status" value="1"/>
</dbReference>
<dbReference type="OrthoDB" id="5326346at2759"/>
<evidence type="ECO:0000259" key="1">
    <source>
        <dbReference type="PROSITE" id="PS50097"/>
    </source>
</evidence>
<dbReference type="AlphaFoldDB" id="A0A2H2ZK74"/>
<dbReference type="InterPro" id="IPR011333">
    <property type="entry name" value="SKP1/BTB/POZ_sf"/>
</dbReference>
<dbReference type="InterPro" id="IPR000210">
    <property type="entry name" value="BTB/POZ_dom"/>
</dbReference>
<comment type="caution">
    <text evidence="2">The sequence shown here is derived from an EMBL/GenBank/DDBJ whole genome shotgun (WGS) entry which is preliminary data.</text>
</comment>
<dbReference type="Gene3D" id="3.30.710.10">
    <property type="entry name" value="Potassium Channel Kv1.1, Chain A"/>
    <property type="match status" value="1"/>
</dbReference>
<protein>
    <recommendedName>
        <fullName evidence="1">BTB domain-containing protein</fullName>
    </recommendedName>
</protein>
<evidence type="ECO:0000313" key="3">
    <source>
        <dbReference type="Proteomes" id="UP000219286"/>
    </source>
</evidence>